<dbReference type="Gene3D" id="1.10.3720.10">
    <property type="entry name" value="MetI-like"/>
    <property type="match status" value="1"/>
</dbReference>
<feature type="transmembrane region" description="Helical" evidence="7">
    <location>
        <begin position="303"/>
        <end position="323"/>
    </location>
</feature>
<evidence type="ECO:0000256" key="3">
    <source>
        <dbReference type="ARBA" id="ARBA00022475"/>
    </source>
</evidence>
<dbReference type="RefSeq" id="WP_043010050.1">
    <property type="nucleotide sequence ID" value="NZ_CP009618.1"/>
</dbReference>
<keyword evidence="2 7" id="KW-0813">Transport</keyword>
<dbReference type="InterPro" id="IPR000515">
    <property type="entry name" value="MetI-like"/>
</dbReference>
<dbReference type="PROSITE" id="PS50928">
    <property type="entry name" value="ABC_TM1"/>
    <property type="match status" value="1"/>
</dbReference>
<evidence type="ECO:0000259" key="8">
    <source>
        <dbReference type="PROSITE" id="PS50928"/>
    </source>
</evidence>
<dbReference type="AlphaFoldDB" id="A0AAP6ZN24"/>
<dbReference type="PANTHER" id="PTHR43744">
    <property type="entry name" value="ABC TRANSPORTER PERMEASE PROTEIN MG189-RELATED-RELATED"/>
    <property type="match status" value="1"/>
</dbReference>
<comment type="similarity">
    <text evidence="7">Belongs to the binding-protein-dependent transport system permease family.</text>
</comment>
<evidence type="ECO:0000313" key="11">
    <source>
        <dbReference type="Proteomes" id="UP000030081"/>
    </source>
</evidence>
<reference evidence="9 11" key="1">
    <citation type="submission" date="2014-10" db="EMBL/GenBank/DDBJ databases">
        <title>The Complete Genome Sequence for the Shellfish Pathogen Vibrio coralliilyticus RE98 Isolated from a Shellfish Hatchery.</title>
        <authorList>
            <person name="Richards G.P."/>
            <person name="Bono J.L."/>
            <person name="Watson M.A."/>
            <person name="Needleman D.S."/>
        </authorList>
    </citation>
    <scope>NUCLEOTIDE SEQUENCE [LARGE SCALE GENOMIC DNA]</scope>
    <source>
        <strain evidence="9 11">RE98</strain>
    </source>
</reference>
<dbReference type="EMBL" id="VTXP01000002">
    <property type="protein sequence ID" value="NOJ21838.1"/>
    <property type="molecule type" value="Genomic_DNA"/>
</dbReference>
<keyword evidence="6 7" id="KW-0472">Membrane</keyword>
<evidence type="ECO:0000256" key="7">
    <source>
        <dbReference type="RuleBase" id="RU363032"/>
    </source>
</evidence>
<accession>A0AAP6ZN24</accession>
<evidence type="ECO:0000256" key="5">
    <source>
        <dbReference type="ARBA" id="ARBA00022989"/>
    </source>
</evidence>
<proteinExistence type="inferred from homology"/>
<keyword evidence="11" id="KW-1185">Reference proteome</keyword>
<gene>
    <name evidence="10" type="ORF">F0238_03730</name>
    <name evidence="9" type="ORF">IX92_18545</name>
</gene>
<dbReference type="SUPFAM" id="SSF161098">
    <property type="entry name" value="MetI-like"/>
    <property type="match status" value="1"/>
</dbReference>
<evidence type="ECO:0000256" key="4">
    <source>
        <dbReference type="ARBA" id="ARBA00022692"/>
    </source>
</evidence>
<keyword evidence="5 7" id="KW-1133">Transmembrane helix</keyword>
<comment type="subcellular location">
    <subcellularLocation>
        <location evidence="1 7">Cell membrane</location>
        <topology evidence="1 7">Multi-pass membrane protein</topology>
    </subcellularLocation>
</comment>
<dbReference type="PANTHER" id="PTHR43744:SF12">
    <property type="entry name" value="ABC TRANSPORTER PERMEASE PROTEIN MG189-RELATED"/>
    <property type="match status" value="1"/>
</dbReference>
<dbReference type="KEGG" id="vcy:IX92_18545"/>
<name>A0AAP6ZN24_9VIBR</name>
<reference evidence="10 12" key="2">
    <citation type="submission" date="2019-09" db="EMBL/GenBank/DDBJ databases">
        <title>Draft genome sequencing and comparative genomics of hatchery-associated Vibrios.</title>
        <authorList>
            <person name="Kehlet-Delgado H."/>
            <person name="Mueller R.S."/>
        </authorList>
    </citation>
    <scope>NUCLEOTIDE SEQUENCE [LARGE SCALE GENOMIC DNA]</scope>
    <source>
        <strain evidence="10 12">09-121-3</strain>
    </source>
</reference>
<organism evidence="10 12">
    <name type="scientific">Vibrio coralliilyticus</name>
    <dbReference type="NCBI Taxonomy" id="190893"/>
    <lineage>
        <taxon>Bacteria</taxon>
        <taxon>Pseudomonadati</taxon>
        <taxon>Pseudomonadota</taxon>
        <taxon>Gammaproteobacteria</taxon>
        <taxon>Vibrionales</taxon>
        <taxon>Vibrionaceae</taxon>
        <taxon>Vibrio</taxon>
    </lineage>
</organism>
<protein>
    <submittedName>
        <fullName evidence="9 10">ABC transporter permease</fullName>
    </submittedName>
</protein>
<evidence type="ECO:0000313" key="9">
    <source>
        <dbReference type="EMBL" id="AIW21033.1"/>
    </source>
</evidence>
<dbReference type="EMBL" id="CP009618">
    <property type="protein sequence ID" value="AIW21033.1"/>
    <property type="molecule type" value="Genomic_DNA"/>
</dbReference>
<dbReference type="GO" id="GO:0055085">
    <property type="term" value="P:transmembrane transport"/>
    <property type="evidence" value="ECO:0007669"/>
    <property type="project" value="InterPro"/>
</dbReference>
<evidence type="ECO:0000256" key="6">
    <source>
        <dbReference type="ARBA" id="ARBA00023136"/>
    </source>
</evidence>
<dbReference type="Proteomes" id="UP000030081">
    <property type="component" value="Chromosome 2"/>
</dbReference>
<evidence type="ECO:0000256" key="2">
    <source>
        <dbReference type="ARBA" id="ARBA00022448"/>
    </source>
</evidence>
<sequence>MANQMSAINHEDAKPMASMEEISKFQARRRWAKVAWVYSALLLVATVMLGTFVVAFLASLKDDPLEQPFKFNFAQVQPSNWGAAYQLGKEGNDAPMFGGFAPGAEVNFTVTYAVEDGKELKIPEIEVPRRRPGTGMAAAIVTDFAADYAQVSEPVLVDTNDNVTFVEKRGRRELTKQGHSQTWAFSIKYQGQGPEIATLPLTVEAPRGQVLIDSTLAPSKMERRGRVAAWDNAAPGVIGYVFKSYVRVYTESVSLETGKSLFMSWTINSFFIAIGKVILTLFFACTAGYALARLKFTGARAVFAFMLFSMMIPGQVTFISNYLIYKDIGLLNTPWAVITAVVASGQVLIMKQFFENIPKELEEAAIVDGASPAVILWKVFMPLAKPAILSVTILGFQGAWNDFFWPLVVINSPADAFTLPVGLLSLRNAYGVAGDWNLILAGAFLSTIPVLIVFMVFQRYFVGNDISSAVKG</sequence>
<dbReference type="Pfam" id="PF00528">
    <property type="entry name" value="BPD_transp_1"/>
    <property type="match status" value="1"/>
</dbReference>
<keyword evidence="4 7" id="KW-0812">Transmembrane</keyword>
<feature type="transmembrane region" description="Helical" evidence="7">
    <location>
        <begin position="335"/>
        <end position="354"/>
    </location>
</feature>
<dbReference type="GO" id="GO:0005886">
    <property type="term" value="C:plasma membrane"/>
    <property type="evidence" value="ECO:0007669"/>
    <property type="project" value="UniProtKB-SubCell"/>
</dbReference>
<evidence type="ECO:0000313" key="12">
    <source>
        <dbReference type="Proteomes" id="UP000576645"/>
    </source>
</evidence>
<dbReference type="CDD" id="cd06261">
    <property type="entry name" value="TM_PBP2"/>
    <property type="match status" value="1"/>
</dbReference>
<evidence type="ECO:0000256" key="1">
    <source>
        <dbReference type="ARBA" id="ARBA00004651"/>
    </source>
</evidence>
<keyword evidence="3" id="KW-1003">Cell membrane</keyword>
<feature type="transmembrane region" description="Helical" evidence="7">
    <location>
        <begin position="270"/>
        <end position="291"/>
    </location>
</feature>
<feature type="domain" description="ABC transmembrane type-1" evidence="8">
    <location>
        <begin position="266"/>
        <end position="457"/>
    </location>
</feature>
<evidence type="ECO:0000313" key="10">
    <source>
        <dbReference type="EMBL" id="NOJ21838.1"/>
    </source>
</evidence>
<dbReference type="InterPro" id="IPR035906">
    <property type="entry name" value="MetI-like_sf"/>
</dbReference>
<dbReference type="Proteomes" id="UP000576645">
    <property type="component" value="Unassembled WGS sequence"/>
</dbReference>
<feature type="transmembrane region" description="Helical" evidence="7">
    <location>
        <begin position="438"/>
        <end position="457"/>
    </location>
</feature>
<feature type="transmembrane region" description="Helical" evidence="7">
    <location>
        <begin position="34"/>
        <end position="58"/>
    </location>
</feature>